<dbReference type="RefSeq" id="WP_158764476.1">
    <property type="nucleotide sequence ID" value="NZ_CP047045.1"/>
</dbReference>
<keyword evidence="7" id="KW-1185">Reference proteome</keyword>
<dbReference type="Gene3D" id="3.40.190.10">
    <property type="entry name" value="Periplasmic binding protein-like II"/>
    <property type="match status" value="2"/>
</dbReference>
<dbReference type="SUPFAM" id="SSF53850">
    <property type="entry name" value="Periplasmic binding protein-like II"/>
    <property type="match status" value="1"/>
</dbReference>
<name>A0A6I6MQL7_9CAUL</name>
<dbReference type="EMBL" id="CP047045">
    <property type="protein sequence ID" value="QGZ93473.1"/>
    <property type="molecule type" value="Genomic_DNA"/>
</dbReference>
<proteinExistence type="inferred from homology"/>
<evidence type="ECO:0000313" key="7">
    <source>
        <dbReference type="Proteomes" id="UP000431269"/>
    </source>
</evidence>
<dbReference type="InterPro" id="IPR005119">
    <property type="entry name" value="LysR_subst-bd"/>
</dbReference>
<dbReference type="PROSITE" id="PS50931">
    <property type="entry name" value="HTH_LYSR"/>
    <property type="match status" value="1"/>
</dbReference>
<dbReference type="GO" id="GO:0032993">
    <property type="term" value="C:protein-DNA complex"/>
    <property type="evidence" value="ECO:0007669"/>
    <property type="project" value="TreeGrafter"/>
</dbReference>
<keyword evidence="3" id="KW-0238">DNA-binding</keyword>
<dbReference type="GO" id="GO:0003700">
    <property type="term" value="F:DNA-binding transcription factor activity"/>
    <property type="evidence" value="ECO:0007669"/>
    <property type="project" value="InterPro"/>
</dbReference>
<dbReference type="Gene3D" id="1.10.10.10">
    <property type="entry name" value="Winged helix-like DNA-binding domain superfamily/Winged helix DNA-binding domain"/>
    <property type="match status" value="1"/>
</dbReference>
<keyword evidence="2" id="KW-0805">Transcription regulation</keyword>
<dbReference type="KEGG" id="tsv:DSM104635_00283"/>
<evidence type="ECO:0000256" key="1">
    <source>
        <dbReference type="ARBA" id="ARBA00009437"/>
    </source>
</evidence>
<comment type="similarity">
    <text evidence="1">Belongs to the LysR transcriptional regulatory family.</text>
</comment>
<gene>
    <name evidence="6" type="primary">oxyR_1</name>
    <name evidence="6" type="ORF">DSM104635_00283</name>
</gene>
<dbReference type="PRINTS" id="PR00039">
    <property type="entry name" value="HTHLYSR"/>
</dbReference>
<feature type="domain" description="HTH lysR-type" evidence="5">
    <location>
        <begin position="1"/>
        <end position="58"/>
    </location>
</feature>
<dbReference type="CDD" id="cd05466">
    <property type="entry name" value="PBP2_LTTR_substrate"/>
    <property type="match status" value="1"/>
</dbReference>
<accession>A0A6I6MQL7</accession>
<organism evidence="6 7">
    <name type="scientific">Terricaulis silvestris</name>
    <dbReference type="NCBI Taxonomy" id="2686094"/>
    <lineage>
        <taxon>Bacteria</taxon>
        <taxon>Pseudomonadati</taxon>
        <taxon>Pseudomonadota</taxon>
        <taxon>Alphaproteobacteria</taxon>
        <taxon>Caulobacterales</taxon>
        <taxon>Caulobacteraceae</taxon>
        <taxon>Terricaulis</taxon>
    </lineage>
</organism>
<dbReference type="GO" id="GO:0003677">
    <property type="term" value="F:DNA binding"/>
    <property type="evidence" value="ECO:0007669"/>
    <property type="project" value="UniProtKB-KW"/>
</dbReference>
<evidence type="ECO:0000256" key="4">
    <source>
        <dbReference type="ARBA" id="ARBA00023163"/>
    </source>
</evidence>
<dbReference type="InterPro" id="IPR000847">
    <property type="entry name" value="LysR_HTH_N"/>
</dbReference>
<evidence type="ECO:0000259" key="5">
    <source>
        <dbReference type="PROSITE" id="PS50931"/>
    </source>
</evidence>
<protein>
    <submittedName>
        <fullName evidence="6">Morphology and auto-aggregation control protein</fullName>
    </submittedName>
</protein>
<dbReference type="Pfam" id="PF00126">
    <property type="entry name" value="HTH_1"/>
    <property type="match status" value="1"/>
</dbReference>
<dbReference type="Proteomes" id="UP000431269">
    <property type="component" value="Chromosome"/>
</dbReference>
<dbReference type="SUPFAM" id="SSF46785">
    <property type="entry name" value="Winged helix' DNA-binding domain"/>
    <property type="match status" value="1"/>
</dbReference>
<dbReference type="InterPro" id="IPR036388">
    <property type="entry name" value="WH-like_DNA-bd_sf"/>
</dbReference>
<evidence type="ECO:0000313" key="6">
    <source>
        <dbReference type="EMBL" id="QGZ93473.1"/>
    </source>
</evidence>
<dbReference type="PANTHER" id="PTHR30346:SF28">
    <property type="entry name" value="HTH-TYPE TRANSCRIPTIONAL REGULATOR CYNR"/>
    <property type="match status" value="1"/>
</dbReference>
<dbReference type="AlphaFoldDB" id="A0A6I6MQL7"/>
<evidence type="ECO:0000256" key="3">
    <source>
        <dbReference type="ARBA" id="ARBA00023125"/>
    </source>
</evidence>
<evidence type="ECO:0000256" key="2">
    <source>
        <dbReference type="ARBA" id="ARBA00023015"/>
    </source>
</evidence>
<keyword evidence="4" id="KW-0804">Transcription</keyword>
<reference evidence="7" key="1">
    <citation type="submission" date="2019-12" db="EMBL/GenBank/DDBJ databases">
        <title>Complete genome of Terracaulis silvestris 0127_4.</title>
        <authorList>
            <person name="Vieira S."/>
            <person name="Riedel T."/>
            <person name="Sproer C."/>
            <person name="Pascual J."/>
            <person name="Boedeker C."/>
            <person name="Overmann J."/>
        </authorList>
    </citation>
    <scope>NUCLEOTIDE SEQUENCE [LARGE SCALE GENOMIC DNA]</scope>
    <source>
        <strain evidence="7">0127_4</strain>
    </source>
</reference>
<dbReference type="PANTHER" id="PTHR30346">
    <property type="entry name" value="TRANSCRIPTIONAL DUAL REGULATOR HCAR-RELATED"/>
    <property type="match status" value="1"/>
</dbReference>
<dbReference type="InterPro" id="IPR036390">
    <property type="entry name" value="WH_DNA-bd_sf"/>
</dbReference>
<dbReference type="FunFam" id="1.10.10.10:FF:000001">
    <property type="entry name" value="LysR family transcriptional regulator"/>
    <property type="match status" value="1"/>
</dbReference>
<dbReference type="Pfam" id="PF03466">
    <property type="entry name" value="LysR_substrate"/>
    <property type="match status" value="1"/>
</dbReference>
<sequence length="290" mass="32185">MDRYLLRYFLAVAELGSFSKAAARVSVTQPTLSVGIAKLEEQLGARLFERTTRRVSLTPAGSRFLTHARRITQEYEAALREVSETPQLKRVRAGVLSTIPARDLERVMALHARNTGGEALEILDSTERDIANRLSDGRLDVAITILRPGLESFAQEKLRNEPYVLFVSANHKLSGVESVEGGELAGETMIVRRQCEGLPEISRYFTNRDVRPSFSLRTLNDDRAMSMVAARLGVTVAPASFLRSGLAAVKLAGFTLNRDVGLVFSDRMRERSGAFVEAVRATYGDRRKVR</sequence>